<dbReference type="SUPFAM" id="SSF54593">
    <property type="entry name" value="Glyoxalase/Bleomycin resistance protein/Dihydroxybiphenyl dioxygenase"/>
    <property type="match status" value="1"/>
</dbReference>
<comment type="caution">
    <text evidence="2">The sequence shown here is derived from an EMBL/GenBank/DDBJ whole genome shotgun (WGS) entry which is preliminary data.</text>
</comment>
<organism evidence="2 3">
    <name type="scientific">Paracerasibacillus soli</name>
    <dbReference type="NCBI Taxonomy" id="480284"/>
    <lineage>
        <taxon>Bacteria</taxon>
        <taxon>Bacillati</taxon>
        <taxon>Bacillota</taxon>
        <taxon>Bacilli</taxon>
        <taxon>Bacillales</taxon>
        <taxon>Bacillaceae</taxon>
        <taxon>Paracerasibacillus</taxon>
    </lineage>
</organism>
<dbReference type="InterPro" id="IPR025870">
    <property type="entry name" value="Glyoxalase-like_dom"/>
</dbReference>
<name>A0ABU5CVM9_9BACI</name>
<dbReference type="RefSeq" id="WP_320381320.1">
    <property type="nucleotide sequence ID" value="NZ_JAWDIQ010000003.1"/>
</dbReference>
<dbReference type="Pfam" id="PF13468">
    <property type="entry name" value="Glyoxalase_3"/>
    <property type="match status" value="1"/>
</dbReference>
<dbReference type="Proteomes" id="UP001275315">
    <property type="component" value="Unassembled WGS sequence"/>
</dbReference>
<dbReference type="PANTHER" id="PTHR40265:SF1">
    <property type="entry name" value="GLYOXALASE-LIKE DOMAIN-CONTAINING PROTEIN"/>
    <property type="match status" value="1"/>
</dbReference>
<dbReference type="InterPro" id="IPR029068">
    <property type="entry name" value="Glyas_Bleomycin-R_OHBP_Dase"/>
</dbReference>
<dbReference type="PANTHER" id="PTHR40265">
    <property type="entry name" value="BLL2707 PROTEIN"/>
    <property type="match status" value="1"/>
</dbReference>
<evidence type="ECO:0000259" key="1">
    <source>
        <dbReference type="Pfam" id="PF13468"/>
    </source>
</evidence>
<feature type="domain" description="Glyoxalase-like" evidence="1">
    <location>
        <begin position="4"/>
        <end position="181"/>
    </location>
</feature>
<sequence length="213" mass="24752">MLALDHIIISGKNAEEVSATYGEQFSIKAVRGGEHADWGTYNYLAYFSNDSYIEWLGVNDLQQASSAENPLIQHLVYTLEQEVSPIPFQMALRTNQMEQYIQHFKKENIPFTGPFHGERKKPDGTILKWRMLFPTFDFRIESLPFLIEWEQPLNPAGLQNPQAITSVTYSGTTKERFTHIFQLHARLRNKNYIRLHNTKIRFTENGPLSFKLE</sequence>
<evidence type="ECO:0000313" key="2">
    <source>
        <dbReference type="EMBL" id="MDY0410436.1"/>
    </source>
</evidence>
<accession>A0ABU5CVM9</accession>
<dbReference type="Gene3D" id="3.10.180.10">
    <property type="entry name" value="2,3-Dihydroxybiphenyl 1,2-Dioxygenase, domain 1"/>
    <property type="match status" value="1"/>
</dbReference>
<gene>
    <name evidence="2" type="ORF">RWD45_20160</name>
</gene>
<reference evidence="2 3" key="1">
    <citation type="submission" date="2023-10" db="EMBL/GenBank/DDBJ databases">
        <title>Virgibacillus soli CC-YMP-6 genome.</title>
        <authorList>
            <person name="Miliotis G."/>
            <person name="Sengupta P."/>
            <person name="Hameed A."/>
            <person name="Chuvochina M."/>
            <person name="Mcdonagh F."/>
            <person name="Simpson A.C."/>
            <person name="Singh N.K."/>
            <person name="Rekha P.D."/>
            <person name="Raman K."/>
            <person name="Hugenholtz P."/>
            <person name="Venkateswaran K."/>
        </authorList>
    </citation>
    <scope>NUCLEOTIDE SEQUENCE [LARGE SCALE GENOMIC DNA]</scope>
    <source>
        <strain evidence="2 3">CC-YMP-6</strain>
    </source>
</reference>
<evidence type="ECO:0000313" key="3">
    <source>
        <dbReference type="Proteomes" id="UP001275315"/>
    </source>
</evidence>
<proteinExistence type="predicted"/>
<dbReference type="EMBL" id="JAWDIQ010000003">
    <property type="protein sequence ID" value="MDY0410436.1"/>
    <property type="molecule type" value="Genomic_DNA"/>
</dbReference>
<keyword evidence="3" id="KW-1185">Reference proteome</keyword>
<protein>
    <submittedName>
        <fullName evidence="2">VOC family protein</fullName>
    </submittedName>
</protein>